<keyword evidence="2" id="KW-1185">Reference proteome</keyword>
<evidence type="ECO:0000313" key="1">
    <source>
        <dbReference type="EMBL" id="KAL1273824.1"/>
    </source>
</evidence>
<reference evidence="1 2" key="1">
    <citation type="submission" date="2023-09" db="EMBL/GenBank/DDBJ databases">
        <authorList>
            <person name="Wang M."/>
        </authorList>
    </citation>
    <scope>NUCLEOTIDE SEQUENCE [LARGE SCALE GENOMIC DNA]</scope>
    <source>
        <strain evidence="1">GT-2023</strain>
        <tissue evidence="1">Liver</tissue>
    </source>
</reference>
<name>A0ABR3NA50_9TELE</name>
<gene>
    <name evidence="1" type="ORF">QQF64_026638</name>
</gene>
<protein>
    <submittedName>
        <fullName evidence="1">Uncharacterized protein</fullName>
    </submittedName>
</protein>
<dbReference type="Proteomes" id="UP001558613">
    <property type="component" value="Unassembled WGS sequence"/>
</dbReference>
<evidence type="ECO:0000313" key="2">
    <source>
        <dbReference type="Proteomes" id="UP001558613"/>
    </source>
</evidence>
<comment type="caution">
    <text evidence="1">The sequence shown here is derived from an EMBL/GenBank/DDBJ whole genome shotgun (WGS) entry which is preliminary data.</text>
</comment>
<sequence length="67" mass="7762">MKPHDGMKLYFWNGIEDSAHVLKPNCSPRKGSFKDYKKLDFLNSRMKGKGYGLIKCRVGFAILKQRL</sequence>
<proteinExistence type="predicted"/>
<dbReference type="EMBL" id="JAYMGO010000005">
    <property type="protein sequence ID" value="KAL1273824.1"/>
    <property type="molecule type" value="Genomic_DNA"/>
</dbReference>
<accession>A0ABR3NA50</accession>
<organism evidence="1 2">
    <name type="scientific">Cirrhinus molitorella</name>
    <name type="common">mud carp</name>
    <dbReference type="NCBI Taxonomy" id="172907"/>
    <lineage>
        <taxon>Eukaryota</taxon>
        <taxon>Metazoa</taxon>
        <taxon>Chordata</taxon>
        <taxon>Craniata</taxon>
        <taxon>Vertebrata</taxon>
        <taxon>Euteleostomi</taxon>
        <taxon>Actinopterygii</taxon>
        <taxon>Neopterygii</taxon>
        <taxon>Teleostei</taxon>
        <taxon>Ostariophysi</taxon>
        <taxon>Cypriniformes</taxon>
        <taxon>Cyprinidae</taxon>
        <taxon>Labeoninae</taxon>
        <taxon>Labeonini</taxon>
        <taxon>Cirrhinus</taxon>
    </lineage>
</organism>